<organism evidence="2">
    <name type="scientific">marine metagenome</name>
    <dbReference type="NCBI Taxonomy" id="408172"/>
    <lineage>
        <taxon>unclassified sequences</taxon>
        <taxon>metagenomes</taxon>
        <taxon>ecological metagenomes</taxon>
    </lineage>
</organism>
<name>A0A382AJ44_9ZZZZ</name>
<reference evidence="2" key="1">
    <citation type="submission" date="2018-05" db="EMBL/GenBank/DDBJ databases">
        <authorList>
            <person name="Lanie J.A."/>
            <person name="Ng W.-L."/>
            <person name="Kazmierczak K.M."/>
            <person name="Andrzejewski T.M."/>
            <person name="Davidsen T.M."/>
            <person name="Wayne K.J."/>
            <person name="Tettelin H."/>
            <person name="Glass J.I."/>
            <person name="Rusch D."/>
            <person name="Podicherti R."/>
            <person name="Tsui H.-C.T."/>
            <person name="Winkler M.E."/>
        </authorList>
    </citation>
    <scope>NUCLEOTIDE SEQUENCE</scope>
</reference>
<dbReference type="EMBL" id="UINC01025573">
    <property type="protein sequence ID" value="SVB01389.1"/>
    <property type="molecule type" value="Genomic_DNA"/>
</dbReference>
<feature type="non-terminal residue" evidence="2">
    <location>
        <position position="1"/>
    </location>
</feature>
<dbReference type="AlphaFoldDB" id="A0A382AJ44"/>
<gene>
    <name evidence="2" type="ORF">METZ01_LOCUS154243</name>
</gene>
<accession>A0A382AJ44</accession>
<sequence length="626" mass="66356">ITGTTTVGSIEVTEISETDLTKIKYGDVISGTGIPDDNVTIAAVRTADSKIRLSNSGIATTDGTITLTVNSVPFGYQKNDIFCQIEVVGEGLVINQNWRPVGDDAGDYSTADDSPHKLLNANTSQFVGLLGFFDPDNGSANATNDLTKGARGDWVSEGKEYNETSYPYVENNPFFPAIGGTHKAYEVDNSEIVGIQPTGLGEDDIPSGRYVRWDVKRADEDGALPEHRYIIDSAEKFYYEPQANGALATIGSATSIASHSMPNDDEPRASFPRTGLGSVVTLVRQDQTLAASTNGSQSVVPVDEAMYNPTPNSTTGSVPSTQTAYNYRVSSGVIKRGGYSTTYSGPTHNSTGGTTNPTAGFNSSGRSAISPTDYVIVSNYAARKLTTDGSTTNADVAFITGVIDELQGTTAGGAKFRDPIMEGVSTKHMTSASANDASFDTYICATTGTNAVDTALADIKSSLTAFYSAAEMSSRSVTFAGGDTAWGDLTAQDDGTQQDFDNFSGQNGHAKWVTFSTTVGTLQTNLDNRIAEIDARIGKPTRSGSPSTSRGTPPAVYVSAVPTANSTGGYAPYGRAIYDSCNYLLGKDLKLMTDLIQSIQSLGQLVELVKKARNKYEIYNGRGKEY</sequence>
<evidence type="ECO:0000313" key="2">
    <source>
        <dbReference type="EMBL" id="SVB01389.1"/>
    </source>
</evidence>
<protein>
    <submittedName>
        <fullName evidence="2">Uncharacterized protein</fullName>
    </submittedName>
</protein>
<evidence type="ECO:0000256" key="1">
    <source>
        <dbReference type="SAM" id="MobiDB-lite"/>
    </source>
</evidence>
<proteinExistence type="predicted"/>
<feature type="region of interest" description="Disordered" evidence="1">
    <location>
        <begin position="343"/>
        <end position="364"/>
    </location>
</feature>